<keyword evidence="2" id="KW-1185">Reference proteome</keyword>
<dbReference type="EMBL" id="MUIE01000049">
    <property type="protein sequence ID" value="OQX37504.1"/>
    <property type="molecule type" value="Genomic_DNA"/>
</dbReference>
<comment type="caution">
    <text evidence="1">The sequence shown here is derived from an EMBL/GenBank/DDBJ whole genome shotgun (WGS) entry which is preliminary data.</text>
</comment>
<proteinExistence type="predicted"/>
<gene>
    <name evidence="1" type="ORF">B0D84_00545</name>
</gene>
<protein>
    <submittedName>
        <fullName evidence="1">Uncharacterized protein</fullName>
    </submittedName>
</protein>
<dbReference type="AlphaFoldDB" id="A0A657PPJ3"/>
<evidence type="ECO:0000313" key="1">
    <source>
        <dbReference type="EMBL" id="OQX37504.1"/>
    </source>
</evidence>
<evidence type="ECO:0000313" key="2">
    <source>
        <dbReference type="Proteomes" id="UP000243361"/>
    </source>
</evidence>
<sequence>SPWRLADELDPQKLYNAARNIEVAVWMLKSRRDADGALYLLTNETGGAVPNLSFERQFGQLIGLQDSTARIIAASTNRRVKNVIMSVASMVFLPI</sequence>
<name>A0A657PPJ3_9GAMM</name>
<organism evidence="1 2">
    <name type="scientific">Candidatus Sedimenticola endophacoides</name>
    <dbReference type="NCBI Taxonomy" id="2548426"/>
    <lineage>
        <taxon>Bacteria</taxon>
        <taxon>Pseudomonadati</taxon>
        <taxon>Pseudomonadota</taxon>
        <taxon>Gammaproteobacteria</taxon>
        <taxon>Chromatiales</taxon>
        <taxon>Sedimenticolaceae</taxon>
        <taxon>Sedimenticola</taxon>
    </lineage>
</organism>
<feature type="non-terminal residue" evidence="1">
    <location>
        <position position="1"/>
    </location>
</feature>
<reference evidence="1" key="1">
    <citation type="submission" date="2017-02" db="EMBL/GenBank/DDBJ databases">
        <title>Novel co-symbiosis in the unique lucinid bivalve Phacoides pectinatus.</title>
        <authorList>
            <person name="Lim S.J."/>
            <person name="Davis B.G."/>
            <person name="Gill D.E."/>
            <person name="Engel A.S."/>
            <person name="Anderson L.C."/>
            <person name="Campbell B.J."/>
        </authorList>
    </citation>
    <scope>NUCLEOTIDE SEQUENCE [LARGE SCALE GENOMIC DNA]</scope>
    <source>
        <strain evidence="1">LUC13016_P6</strain>
    </source>
</reference>
<accession>A0A657PPJ3</accession>
<dbReference type="Proteomes" id="UP000243361">
    <property type="component" value="Unassembled WGS sequence"/>
</dbReference>